<gene>
    <name evidence="2" type="ORF">LzC2_21250</name>
</gene>
<feature type="region of interest" description="Disordered" evidence="1">
    <location>
        <begin position="1"/>
        <end position="26"/>
    </location>
</feature>
<feature type="compositionally biased region" description="Basic and acidic residues" evidence="1">
    <location>
        <begin position="1"/>
        <end position="10"/>
    </location>
</feature>
<protein>
    <submittedName>
        <fullName evidence="2">Uncharacterized protein</fullName>
    </submittedName>
</protein>
<proteinExistence type="predicted"/>
<dbReference type="EMBL" id="WTPX01000059">
    <property type="protein sequence ID" value="NNJ26046.1"/>
    <property type="molecule type" value="Genomic_DNA"/>
</dbReference>
<feature type="region of interest" description="Disordered" evidence="1">
    <location>
        <begin position="38"/>
        <end position="72"/>
    </location>
</feature>
<reference evidence="2 3" key="1">
    <citation type="journal article" date="2020" name="Syst. Appl. Microbiol.">
        <title>Alienimonas chondri sp. nov., a novel planctomycete isolated from the biofilm of the red alga Chondrus crispus.</title>
        <authorList>
            <person name="Vitorino I."/>
            <person name="Albuquerque L."/>
            <person name="Wiegand S."/>
            <person name="Kallscheuer N."/>
            <person name="da Costa M.S."/>
            <person name="Lobo-da-Cunha A."/>
            <person name="Jogler C."/>
            <person name="Lage O.M."/>
        </authorList>
    </citation>
    <scope>NUCLEOTIDE SEQUENCE [LARGE SCALE GENOMIC DNA]</scope>
    <source>
        <strain evidence="2 3">LzC2</strain>
    </source>
</reference>
<accession>A0ABX1VF52</accession>
<evidence type="ECO:0000256" key="1">
    <source>
        <dbReference type="SAM" id="MobiDB-lite"/>
    </source>
</evidence>
<name>A0ABX1VF52_9PLAN</name>
<sequence>MRRFADRIGDRLNAPEQPADPREAARQKQFEAMLKALQARRGNRSAMRQGSEIEGDDLNEIGPRDLPVPPEFEDLYQSYRRSIGRTAGE</sequence>
<dbReference type="Proteomes" id="UP000609651">
    <property type="component" value="Unassembled WGS sequence"/>
</dbReference>
<evidence type="ECO:0000313" key="3">
    <source>
        <dbReference type="Proteomes" id="UP000609651"/>
    </source>
</evidence>
<organism evidence="2 3">
    <name type="scientific">Alienimonas chondri</name>
    <dbReference type="NCBI Taxonomy" id="2681879"/>
    <lineage>
        <taxon>Bacteria</taxon>
        <taxon>Pseudomonadati</taxon>
        <taxon>Planctomycetota</taxon>
        <taxon>Planctomycetia</taxon>
        <taxon>Planctomycetales</taxon>
        <taxon>Planctomycetaceae</taxon>
        <taxon>Alienimonas</taxon>
    </lineage>
</organism>
<comment type="caution">
    <text evidence="2">The sequence shown here is derived from an EMBL/GenBank/DDBJ whole genome shotgun (WGS) entry which is preliminary data.</text>
</comment>
<keyword evidence="3" id="KW-1185">Reference proteome</keyword>
<evidence type="ECO:0000313" key="2">
    <source>
        <dbReference type="EMBL" id="NNJ26046.1"/>
    </source>
</evidence>